<dbReference type="EMBL" id="JASBWR010000046">
    <property type="protein sequence ID" value="KAJ9103471.1"/>
    <property type="molecule type" value="Genomic_DNA"/>
</dbReference>
<protein>
    <submittedName>
        <fullName evidence="1">Uncharacterized protein</fullName>
    </submittedName>
</protein>
<evidence type="ECO:0000313" key="1">
    <source>
        <dbReference type="EMBL" id="KAJ9103471.1"/>
    </source>
</evidence>
<organism evidence="1 2">
    <name type="scientific">Naganishia cerealis</name>
    <dbReference type="NCBI Taxonomy" id="610337"/>
    <lineage>
        <taxon>Eukaryota</taxon>
        <taxon>Fungi</taxon>
        <taxon>Dikarya</taxon>
        <taxon>Basidiomycota</taxon>
        <taxon>Agaricomycotina</taxon>
        <taxon>Tremellomycetes</taxon>
        <taxon>Filobasidiales</taxon>
        <taxon>Filobasidiaceae</taxon>
        <taxon>Naganishia</taxon>
    </lineage>
</organism>
<sequence>MQWLHTLPPPLQDEVAALISAVPQAAPTLDKLFEYASNSPQKQKIPDPPRKKRQQTSAPPQLPPPLTQADIIFHLSNISCQSPFRKRLGFAFHLALGPQGPVPALLLVNNQLQPEFSLMNLGQDIVFCSLLPILGNSTVSLKKDTVLLLVWLAHGDPIVCQLNFDAVKKQLVAEGKVPASAESELDSESEEDDAEGIRPINEALVDFLVRQFQLCGIRLLNYLPFSTGSKNKLTLNKDTALALSTNGTSVNDVVIVQAYRGSKDGALVLLGGTQDQPGTIIFGFRKPILLFRANSVKRISYSNITRLTFNVLVTVHNDTRPDGEETIEFLMLDQAYFQILDDFVKRQGINDDSFNEALREKQKADPNVKAETDAEDAEAPDSDDEEEDGTYQAGVESDSDNEKKEEDGEENSEDEDSEDGEESEDSEDGELSEDGESDDLSLS</sequence>
<comment type="caution">
    <text evidence="1">The sequence shown here is derived from an EMBL/GenBank/DDBJ whole genome shotgun (WGS) entry which is preliminary data.</text>
</comment>
<keyword evidence="2" id="KW-1185">Reference proteome</keyword>
<evidence type="ECO:0000313" key="2">
    <source>
        <dbReference type="Proteomes" id="UP001241377"/>
    </source>
</evidence>
<reference evidence="1" key="1">
    <citation type="submission" date="2023-04" db="EMBL/GenBank/DDBJ databases">
        <title>Draft Genome sequencing of Naganishia species isolated from polar environments using Oxford Nanopore Technology.</title>
        <authorList>
            <person name="Leo P."/>
            <person name="Venkateswaran K."/>
        </authorList>
    </citation>
    <scope>NUCLEOTIDE SEQUENCE</scope>
    <source>
        <strain evidence="1">MNA-CCFEE 5261</strain>
    </source>
</reference>
<dbReference type="Proteomes" id="UP001241377">
    <property type="component" value="Unassembled WGS sequence"/>
</dbReference>
<gene>
    <name evidence="1" type="ORF">QFC19_004422</name>
</gene>
<proteinExistence type="predicted"/>
<accession>A0ACC2VXF6</accession>
<name>A0ACC2VXF6_9TREE</name>